<dbReference type="AlphaFoldDB" id="A0A699WT94"/>
<accession>A0A699WT94</accession>
<evidence type="ECO:0000313" key="1">
    <source>
        <dbReference type="EMBL" id="GFD50727.1"/>
    </source>
</evidence>
<gene>
    <name evidence="1" type="ORF">Tci_922696</name>
</gene>
<organism evidence="1">
    <name type="scientific">Tanacetum cinerariifolium</name>
    <name type="common">Dalmatian daisy</name>
    <name type="synonym">Chrysanthemum cinerariifolium</name>
    <dbReference type="NCBI Taxonomy" id="118510"/>
    <lineage>
        <taxon>Eukaryota</taxon>
        <taxon>Viridiplantae</taxon>
        <taxon>Streptophyta</taxon>
        <taxon>Embryophyta</taxon>
        <taxon>Tracheophyta</taxon>
        <taxon>Spermatophyta</taxon>
        <taxon>Magnoliopsida</taxon>
        <taxon>eudicotyledons</taxon>
        <taxon>Gunneridae</taxon>
        <taxon>Pentapetalae</taxon>
        <taxon>asterids</taxon>
        <taxon>campanulids</taxon>
        <taxon>Asterales</taxon>
        <taxon>Asteraceae</taxon>
        <taxon>Asteroideae</taxon>
        <taxon>Anthemideae</taxon>
        <taxon>Anthemidinae</taxon>
        <taxon>Tanacetum</taxon>
    </lineage>
</organism>
<feature type="non-terminal residue" evidence="1">
    <location>
        <position position="116"/>
    </location>
</feature>
<reference evidence="1" key="1">
    <citation type="journal article" date="2019" name="Sci. Rep.">
        <title>Draft genome of Tanacetum cinerariifolium, the natural source of mosquito coil.</title>
        <authorList>
            <person name="Yamashiro T."/>
            <person name="Shiraishi A."/>
            <person name="Satake H."/>
            <person name="Nakayama K."/>
        </authorList>
    </citation>
    <scope>NUCLEOTIDE SEQUENCE</scope>
</reference>
<feature type="non-terminal residue" evidence="1">
    <location>
        <position position="1"/>
    </location>
</feature>
<dbReference type="EMBL" id="BKCJ011761007">
    <property type="protein sequence ID" value="GFD50727.1"/>
    <property type="molecule type" value="Genomic_DNA"/>
</dbReference>
<name>A0A699WT94_TANCI</name>
<sequence>HRRPEQRMEIDDVLADEVIQLGGRVLVPERVEVQRRRAIAQVFEAGHVADRCIQPDVEVFAWLVGDFKTEIRRVAGDVPLLQARIQPFGDLVRHGVLQCAAAGPAFEHGVEGGQVE</sequence>
<comment type="caution">
    <text evidence="1">The sequence shown here is derived from an EMBL/GenBank/DDBJ whole genome shotgun (WGS) entry which is preliminary data.</text>
</comment>
<proteinExistence type="predicted"/>
<protein>
    <submittedName>
        <fullName evidence="1">Uncharacterized protein</fullName>
    </submittedName>
</protein>